<comment type="caution">
    <text evidence="10">Lacks conserved residue(s) required for the propagation of feature annotation.</text>
</comment>
<keyword evidence="7 10" id="KW-0472">Membrane</keyword>
<keyword evidence="6 10" id="KW-1133">Transmembrane helix</keyword>
<evidence type="ECO:0000313" key="11">
    <source>
        <dbReference type="EMBL" id="KAL0134000.1"/>
    </source>
</evidence>
<dbReference type="GO" id="GO:0005549">
    <property type="term" value="F:odorant binding"/>
    <property type="evidence" value="ECO:0007669"/>
    <property type="project" value="InterPro"/>
</dbReference>
<feature type="transmembrane region" description="Helical" evidence="10">
    <location>
        <begin position="256"/>
        <end position="284"/>
    </location>
</feature>
<dbReference type="InterPro" id="IPR004117">
    <property type="entry name" value="7tm6_olfct_rcpt"/>
</dbReference>
<name>A0AAW2H337_9HYME</name>
<dbReference type="GO" id="GO:0004984">
    <property type="term" value="F:olfactory receptor activity"/>
    <property type="evidence" value="ECO:0007669"/>
    <property type="project" value="InterPro"/>
</dbReference>
<comment type="caution">
    <text evidence="11">The sequence shown here is derived from an EMBL/GenBank/DDBJ whole genome shotgun (WGS) entry which is preliminary data.</text>
</comment>
<feature type="transmembrane region" description="Helical" evidence="10">
    <location>
        <begin position="28"/>
        <end position="49"/>
    </location>
</feature>
<comment type="subcellular location">
    <subcellularLocation>
        <location evidence="1 10">Cell membrane</location>
        <topology evidence="1 10">Multi-pass membrane protein</topology>
    </subcellularLocation>
</comment>
<dbReference type="Pfam" id="PF02949">
    <property type="entry name" value="7tm_6"/>
    <property type="match status" value="1"/>
</dbReference>
<dbReference type="GO" id="GO:0007165">
    <property type="term" value="P:signal transduction"/>
    <property type="evidence" value="ECO:0007669"/>
    <property type="project" value="UniProtKB-KW"/>
</dbReference>
<keyword evidence="8 10" id="KW-0675">Receptor</keyword>
<feature type="transmembrane region" description="Helical" evidence="10">
    <location>
        <begin position="118"/>
        <end position="139"/>
    </location>
</feature>
<evidence type="ECO:0000256" key="9">
    <source>
        <dbReference type="ARBA" id="ARBA00023224"/>
    </source>
</evidence>
<evidence type="ECO:0000256" key="3">
    <source>
        <dbReference type="ARBA" id="ARBA00022606"/>
    </source>
</evidence>
<evidence type="ECO:0000256" key="8">
    <source>
        <dbReference type="ARBA" id="ARBA00023170"/>
    </source>
</evidence>
<evidence type="ECO:0000256" key="10">
    <source>
        <dbReference type="RuleBase" id="RU351113"/>
    </source>
</evidence>
<evidence type="ECO:0000256" key="2">
    <source>
        <dbReference type="ARBA" id="ARBA00022475"/>
    </source>
</evidence>
<keyword evidence="4 10" id="KW-0812">Transmembrane</keyword>
<evidence type="ECO:0000256" key="6">
    <source>
        <dbReference type="ARBA" id="ARBA00022989"/>
    </source>
</evidence>
<proteinExistence type="inferred from homology"/>
<reference evidence="11 12" key="1">
    <citation type="submission" date="2023-03" db="EMBL/GenBank/DDBJ databases">
        <title>High recombination rates correlate with genetic variation in Cardiocondyla obscurior ants.</title>
        <authorList>
            <person name="Errbii M."/>
        </authorList>
    </citation>
    <scope>NUCLEOTIDE SEQUENCE [LARGE SCALE GENOMIC DNA]</scope>
    <source>
        <strain evidence="11">Alpha-2009</strain>
        <tissue evidence="11">Whole body</tissue>
    </source>
</reference>
<keyword evidence="3 10" id="KW-0716">Sensory transduction</keyword>
<keyword evidence="2" id="KW-1003">Cell membrane</keyword>
<protein>
    <recommendedName>
        <fullName evidence="10">Odorant receptor</fullName>
    </recommendedName>
</protein>
<evidence type="ECO:0000256" key="4">
    <source>
        <dbReference type="ARBA" id="ARBA00022692"/>
    </source>
</evidence>
<accession>A0AAW2H337</accession>
<evidence type="ECO:0000313" key="12">
    <source>
        <dbReference type="Proteomes" id="UP001430953"/>
    </source>
</evidence>
<sequence>MVITNTISPVLKIGLQFLGIWPDVSYSAVHWFGFMSTLIIVQYFQYAYIFQHLKISEFSNLIDALTVTVDYSLTFFKLIGLWLHRRVFHQILADMDSDWRECNDIDQHLYLMTIKANISYFFSNLMYSITMIFTVLYLLGDYMINFIFVNKDYNVTSRQLPIKLYLPFETEQSPVFELLVVLIFIHVMLHVSILTILNGLILTLVLHVSGQIDIMCYEFENISKNALLHKYTVSLFHMQIKRHNKIILFAENIEKLFSFIALMQVICNTLVICFLGFFFIISLYNESDVFVLVKTVLAYLGIMCEPFVICLAGEHLSFKSKLIADATYESLWYELPSRQNKIIIFMIMRSQRRLAITAGKMMDVSFETFTNIMKASISYISVLNAMY</sequence>
<keyword evidence="9 10" id="KW-0807">Transducer</keyword>
<dbReference type="GO" id="GO:0005886">
    <property type="term" value="C:plasma membrane"/>
    <property type="evidence" value="ECO:0007669"/>
    <property type="project" value="UniProtKB-SubCell"/>
</dbReference>
<dbReference type="Proteomes" id="UP001430953">
    <property type="component" value="Unassembled WGS sequence"/>
</dbReference>
<organism evidence="11 12">
    <name type="scientific">Cardiocondyla obscurior</name>
    <dbReference type="NCBI Taxonomy" id="286306"/>
    <lineage>
        <taxon>Eukaryota</taxon>
        <taxon>Metazoa</taxon>
        <taxon>Ecdysozoa</taxon>
        <taxon>Arthropoda</taxon>
        <taxon>Hexapoda</taxon>
        <taxon>Insecta</taxon>
        <taxon>Pterygota</taxon>
        <taxon>Neoptera</taxon>
        <taxon>Endopterygota</taxon>
        <taxon>Hymenoptera</taxon>
        <taxon>Apocrita</taxon>
        <taxon>Aculeata</taxon>
        <taxon>Formicoidea</taxon>
        <taxon>Formicidae</taxon>
        <taxon>Myrmicinae</taxon>
        <taxon>Cardiocondyla</taxon>
    </lineage>
</organism>
<comment type="similarity">
    <text evidence="10">Belongs to the insect chemoreceptor superfamily. Heteromeric odorant receptor channel (TC 1.A.69) family.</text>
</comment>
<feature type="transmembrane region" description="Helical" evidence="10">
    <location>
        <begin position="296"/>
        <end position="313"/>
    </location>
</feature>
<evidence type="ECO:0000256" key="7">
    <source>
        <dbReference type="ARBA" id="ARBA00023136"/>
    </source>
</evidence>
<evidence type="ECO:0000256" key="1">
    <source>
        <dbReference type="ARBA" id="ARBA00004651"/>
    </source>
</evidence>
<feature type="transmembrane region" description="Helical" evidence="10">
    <location>
        <begin position="178"/>
        <end position="205"/>
    </location>
</feature>
<gene>
    <name evidence="11" type="ORF">PUN28_001125</name>
</gene>
<keyword evidence="5 10" id="KW-0552">Olfaction</keyword>
<evidence type="ECO:0000256" key="5">
    <source>
        <dbReference type="ARBA" id="ARBA00022725"/>
    </source>
</evidence>
<dbReference type="PANTHER" id="PTHR21137:SF35">
    <property type="entry name" value="ODORANT RECEPTOR 19A-RELATED"/>
    <property type="match status" value="1"/>
</dbReference>
<dbReference type="AlphaFoldDB" id="A0AAW2H337"/>
<dbReference type="PANTHER" id="PTHR21137">
    <property type="entry name" value="ODORANT RECEPTOR"/>
    <property type="match status" value="1"/>
</dbReference>
<keyword evidence="12" id="KW-1185">Reference proteome</keyword>
<dbReference type="EMBL" id="JADYXP020000001">
    <property type="protein sequence ID" value="KAL0134000.1"/>
    <property type="molecule type" value="Genomic_DNA"/>
</dbReference>